<keyword evidence="2" id="KW-0813">Transport</keyword>
<dbReference type="RefSeq" id="WP_132033785.1">
    <property type="nucleotide sequence ID" value="NZ_SMAI01000012.1"/>
</dbReference>
<keyword evidence="6 9" id="KW-1133">Transmembrane helix</keyword>
<feature type="transmembrane region" description="Helical" evidence="9">
    <location>
        <begin position="59"/>
        <end position="77"/>
    </location>
</feature>
<keyword evidence="4" id="KW-1003">Cell membrane</keyword>
<dbReference type="PANTHER" id="PTHR32507">
    <property type="entry name" value="NA(+)/H(+) ANTIPORTER 1"/>
    <property type="match status" value="1"/>
</dbReference>
<comment type="caution">
    <text evidence="11">The sequence shown here is derived from an EMBL/GenBank/DDBJ whole genome shotgun (WGS) entry which is preliminary data.</text>
</comment>
<evidence type="ECO:0000256" key="8">
    <source>
        <dbReference type="ARBA" id="ARBA00023136"/>
    </source>
</evidence>
<feature type="transmembrane region" description="Helical" evidence="9">
    <location>
        <begin position="89"/>
        <end position="112"/>
    </location>
</feature>
<dbReference type="InterPro" id="IPR038770">
    <property type="entry name" value="Na+/solute_symporter_sf"/>
</dbReference>
<feature type="transmembrane region" description="Helical" evidence="9">
    <location>
        <begin position="6"/>
        <end position="24"/>
    </location>
</feature>
<gene>
    <name evidence="11" type="ORF">EDC64_112105</name>
</gene>
<dbReference type="InterPro" id="IPR005170">
    <property type="entry name" value="Transptr-assoc_dom"/>
</dbReference>
<evidence type="ECO:0000313" key="11">
    <source>
        <dbReference type="EMBL" id="TCT02670.1"/>
    </source>
</evidence>
<evidence type="ECO:0000256" key="4">
    <source>
        <dbReference type="ARBA" id="ARBA00022475"/>
    </source>
</evidence>
<dbReference type="Gene3D" id="1.20.1530.20">
    <property type="match status" value="1"/>
</dbReference>
<dbReference type="EMBL" id="SMAI01000012">
    <property type="protein sequence ID" value="TCT02670.1"/>
    <property type="molecule type" value="Genomic_DNA"/>
</dbReference>
<evidence type="ECO:0000256" key="6">
    <source>
        <dbReference type="ARBA" id="ARBA00022989"/>
    </source>
</evidence>
<organism evidence="11 12">
    <name type="scientific">Aquabacter spiritensis</name>
    <dbReference type="NCBI Taxonomy" id="933073"/>
    <lineage>
        <taxon>Bacteria</taxon>
        <taxon>Pseudomonadati</taxon>
        <taxon>Pseudomonadota</taxon>
        <taxon>Alphaproteobacteria</taxon>
        <taxon>Hyphomicrobiales</taxon>
        <taxon>Xanthobacteraceae</taxon>
        <taxon>Aquabacter</taxon>
    </lineage>
</organism>
<dbReference type="GO" id="GO:0050660">
    <property type="term" value="F:flavin adenine dinucleotide binding"/>
    <property type="evidence" value="ECO:0007669"/>
    <property type="project" value="InterPro"/>
</dbReference>
<dbReference type="NCBIfam" id="NF003716">
    <property type="entry name" value="PRK05326.1-3"/>
    <property type="match status" value="1"/>
</dbReference>
<evidence type="ECO:0000313" key="12">
    <source>
        <dbReference type="Proteomes" id="UP000294664"/>
    </source>
</evidence>
<dbReference type="NCBIfam" id="NF003715">
    <property type="entry name" value="PRK05326.1-2"/>
    <property type="match status" value="1"/>
</dbReference>
<dbReference type="InterPro" id="IPR006153">
    <property type="entry name" value="Cation/H_exchanger_TM"/>
</dbReference>
<dbReference type="SMART" id="SM01091">
    <property type="entry name" value="CorC_HlyC"/>
    <property type="match status" value="1"/>
</dbReference>
<feature type="transmembrane region" description="Helical" evidence="9">
    <location>
        <begin position="198"/>
        <end position="216"/>
    </location>
</feature>
<protein>
    <submittedName>
        <fullName evidence="11">Potassium/proton antiporter (CPA1 family)</fullName>
    </submittedName>
</protein>
<feature type="transmembrane region" description="Helical" evidence="9">
    <location>
        <begin position="124"/>
        <end position="142"/>
    </location>
</feature>
<name>A0A4R3LQK9_9HYPH</name>
<accession>A0A4R3LQK9</accession>
<dbReference type="PANTHER" id="PTHR32507:SF7">
    <property type="entry name" value="K(+)_H(+) ANTIPORTER NHAP2"/>
    <property type="match status" value="1"/>
</dbReference>
<dbReference type="Proteomes" id="UP000294664">
    <property type="component" value="Unassembled WGS sequence"/>
</dbReference>
<dbReference type="Pfam" id="PF00999">
    <property type="entry name" value="Na_H_Exchanger"/>
    <property type="match status" value="1"/>
</dbReference>
<feature type="transmembrane region" description="Helical" evidence="9">
    <location>
        <begin position="276"/>
        <end position="294"/>
    </location>
</feature>
<dbReference type="InterPro" id="IPR036318">
    <property type="entry name" value="FAD-bd_PCMH-like_sf"/>
</dbReference>
<feature type="transmembrane region" description="Helical" evidence="9">
    <location>
        <begin position="364"/>
        <end position="383"/>
    </location>
</feature>
<reference evidence="11 12" key="1">
    <citation type="submission" date="2019-03" db="EMBL/GenBank/DDBJ databases">
        <title>Genomic Encyclopedia of Type Strains, Phase IV (KMG-IV): sequencing the most valuable type-strain genomes for metagenomic binning, comparative biology and taxonomic classification.</title>
        <authorList>
            <person name="Goeker M."/>
        </authorList>
    </citation>
    <scope>NUCLEOTIDE SEQUENCE [LARGE SCALE GENOMIC DNA]</scope>
    <source>
        <strain evidence="11 12">DSM 9035</strain>
    </source>
</reference>
<evidence type="ECO:0000256" key="5">
    <source>
        <dbReference type="ARBA" id="ARBA00022692"/>
    </source>
</evidence>
<comment type="subcellular location">
    <subcellularLocation>
        <location evidence="1">Cell membrane</location>
        <topology evidence="1">Multi-pass membrane protein</topology>
    </subcellularLocation>
</comment>
<dbReference type="GO" id="GO:1902600">
    <property type="term" value="P:proton transmembrane transport"/>
    <property type="evidence" value="ECO:0007669"/>
    <property type="project" value="InterPro"/>
</dbReference>
<dbReference type="SUPFAM" id="SSF56176">
    <property type="entry name" value="FAD-binding/transporter-associated domain-like"/>
    <property type="match status" value="1"/>
</dbReference>
<feature type="transmembrane region" description="Helical" evidence="9">
    <location>
        <begin position="337"/>
        <end position="358"/>
    </location>
</feature>
<keyword evidence="5 9" id="KW-0812">Transmembrane</keyword>
<feature type="transmembrane region" description="Helical" evidence="9">
    <location>
        <begin position="306"/>
        <end position="330"/>
    </location>
</feature>
<keyword evidence="3" id="KW-0050">Antiport</keyword>
<keyword evidence="7" id="KW-0406">Ion transport</keyword>
<dbReference type="Pfam" id="PF03471">
    <property type="entry name" value="CorC_HlyC"/>
    <property type="match status" value="1"/>
</dbReference>
<evidence type="ECO:0000256" key="2">
    <source>
        <dbReference type="ARBA" id="ARBA00022448"/>
    </source>
</evidence>
<evidence type="ECO:0000256" key="9">
    <source>
        <dbReference type="SAM" id="Phobius"/>
    </source>
</evidence>
<feature type="domain" description="Transporter-associated" evidence="10">
    <location>
        <begin position="487"/>
        <end position="566"/>
    </location>
</feature>
<dbReference type="OrthoDB" id="9810759at2"/>
<evidence type="ECO:0000256" key="3">
    <source>
        <dbReference type="ARBA" id="ARBA00022449"/>
    </source>
</evidence>
<dbReference type="GO" id="GO:0015297">
    <property type="term" value="F:antiporter activity"/>
    <property type="evidence" value="ECO:0007669"/>
    <property type="project" value="UniProtKB-KW"/>
</dbReference>
<proteinExistence type="predicted"/>
<sequence>MEAVFLSNVVLLICAALVVAGTVSSLVAARFGAPILLMFLLIGMVAGEDGPGGIHFSDFWATYMVGSAALAVILFDGGLRMRAATMRGALAPALLLSTVGVVATAGLVALVAGPLLGLTVLQSLLVGAIVASTDAAAVLFLVRAQGLRLGRRVGAVIEVESATNDPAAVFLTVLLVELITSGTGDVGWTIVLGVFREMTVGALMGVGMGFLLAVFLNRIDLPGGLQPVMVVAVAVFTFALTALLQGSGFLAVYLAGLVLGNRPVRGIAGITSFHDTITWLCQIVMFTMLGLLVTPRGLMESLPAGLAVAGFLVLVARPAVVFTCLTWFGFSFREKAFVSWAGLRGAVSIFLATIPMLAQLPLAPLYFNIAFIVVLVSLVLHGATLATSARRLGVALSGPMREPRRFEIDLPGQSEHELVGYPVTAQTPTIAPGLLPTWTRPLLVVRAGHILGAEEAGAFLSGDYVYLLTPPQRVKQLDRVFMSEPLVWGDDAAFPFSGDVRIGDVADLYGLAVAEADRHVTLADAFADRADDRPMPGMRFALGAAFVEVRRVDSGRVTQVALRLGEASDAAPPGRLDRWKTRARRIVSGSGAQRG</sequence>
<dbReference type="GO" id="GO:0005886">
    <property type="term" value="C:plasma membrane"/>
    <property type="evidence" value="ECO:0007669"/>
    <property type="project" value="UniProtKB-SubCell"/>
</dbReference>
<evidence type="ECO:0000259" key="10">
    <source>
        <dbReference type="SMART" id="SM01091"/>
    </source>
</evidence>
<keyword evidence="8 9" id="KW-0472">Membrane</keyword>
<feature type="transmembrane region" description="Helical" evidence="9">
    <location>
        <begin position="228"/>
        <end position="255"/>
    </location>
</feature>
<evidence type="ECO:0000256" key="7">
    <source>
        <dbReference type="ARBA" id="ARBA00023065"/>
    </source>
</evidence>
<evidence type="ECO:0000256" key="1">
    <source>
        <dbReference type="ARBA" id="ARBA00004651"/>
    </source>
</evidence>
<keyword evidence="12" id="KW-1185">Reference proteome</keyword>
<dbReference type="AlphaFoldDB" id="A0A4R3LQK9"/>